<evidence type="ECO:0000256" key="1">
    <source>
        <dbReference type="SAM" id="SignalP"/>
    </source>
</evidence>
<sequence>MSRLLGAVLLCLCIALCTAEEPAQVVAEAAASDPNGPPQTPVPFDDSYTFSGVTNRPISEVLNVLANDVPQSGLRIIQIKGFSSPLYGKIAFTDSSISYQVDSYDGAEVTDYFKYTVVDRSGKTGEATVLVTVQPATPSISAAGDSFKFEWPGSPARQQRVRLDVLGNDAGSGLQLVGLKLTPSMQGVPSIAGNKRFVIYTVPSYSGATFRDTFLYEVTDAKNSTTKMARVVVNVGPSQSPVIAASDDSYTIRAAAGKTSSRSLFVLQNDTGSGDLILLDVTPATSRVQISADKQSIEYAVDYDGKPFIEVFRYRMRDETGATSSARVEVSVVTNDPAPQPVTAADDTFAFTVKAGTTGARFDLPVLNNDKGKGIFVISATSASPNFRGTLSVPANGQSVVYRLQQRFDGAAFTDTFTYVVRDGAGGSARASVDVVVSPEAPAVAPSANPDTFALSLDATGRLAPTVLDVLANDTGNGIFMARWQTSDFFGNVSWDRVNNYFVYSMPQPYRGSAFTWLIDYTIRDLNNEPSSTRATISVANSNLPPLEAADDSFSYTLTPGSSNFRMDLDVLANDAGLNKYIASYVTTSASFKGALSIAANAQHLTYRLPGQYDGSSFTDVLTYVVRDSSGASAQARVTIRITPDSSPPTSLKANPDTFRFQTDANNALQRTTLDVLANDAGGGLKITSFQTSDMYVGVLTLDRTNNRFNYEVAELTGGSRTWWFDYTVTDSSGATATARATVRVDAGQAPLPITLRDDVYNLTAAARSTLLTRLSVLANDDTSPGLKLVGYEYAAPAYGELAVNPGFLTYKLNTQGFVAGNKFTDKFRYIAADGTGQPEYKAVVSVNVVIT</sequence>
<dbReference type="AlphaFoldDB" id="A0A383WID2"/>
<feature type="signal peptide" evidence="1">
    <location>
        <begin position="1"/>
        <end position="19"/>
    </location>
</feature>
<accession>A0A383WID2</accession>
<reference evidence="2 3" key="1">
    <citation type="submission" date="2016-10" db="EMBL/GenBank/DDBJ databases">
        <authorList>
            <person name="Cai Z."/>
        </authorList>
    </citation>
    <scope>NUCLEOTIDE SEQUENCE [LARGE SCALE GENOMIC DNA]</scope>
</reference>
<organism evidence="2 3">
    <name type="scientific">Tetradesmus obliquus</name>
    <name type="common">Green alga</name>
    <name type="synonym">Acutodesmus obliquus</name>
    <dbReference type="NCBI Taxonomy" id="3088"/>
    <lineage>
        <taxon>Eukaryota</taxon>
        <taxon>Viridiplantae</taxon>
        <taxon>Chlorophyta</taxon>
        <taxon>core chlorophytes</taxon>
        <taxon>Chlorophyceae</taxon>
        <taxon>CS clade</taxon>
        <taxon>Sphaeropleales</taxon>
        <taxon>Scenedesmaceae</taxon>
        <taxon>Tetradesmus</taxon>
    </lineage>
</organism>
<evidence type="ECO:0008006" key="4">
    <source>
        <dbReference type="Google" id="ProtNLM"/>
    </source>
</evidence>
<keyword evidence="1" id="KW-0732">Signal</keyword>
<keyword evidence="3" id="KW-1185">Reference proteome</keyword>
<protein>
    <recommendedName>
        <fullName evidence="4">Cadherin domain-containing protein</fullName>
    </recommendedName>
</protein>
<feature type="chain" id="PRO_5016615702" description="Cadherin domain-containing protein" evidence="1">
    <location>
        <begin position="20"/>
        <end position="852"/>
    </location>
</feature>
<gene>
    <name evidence="2" type="ORF">BQ4739_LOCUS17600</name>
</gene>
<name>A0A383WID2_TETOB</name>
<dbReference type="EMBL" id="FNXT01001278">
    <property type="protein sequence ID" value="SZX77237.1"/>
    <property type="molecule type" value="Genomic_DNA"/>
</dbReference>
<proteinExistence type="predicted"/>
<evidence type="ECO:0000313" key="2">
    <source>
        <dbReference type="EMBL" id="SZX77237.1"/>
    </source>
</evidence>
<dbReference type="Pfam" id="PF17963">
    <property type="entry name" value="Big_9"/>
    <property type="match status" value="4"/>
</dbReference>
<dbReference type="STRING" id="3088.A0A383WID2"/>
<evidence type="ECO:0000313" key="3">
    <source>
        <dbReference type="Proteomes" id="UP000256970"/>
    </source>
</evidence>
<dbReference type="Proteomes" id="UP000256970">
    <property type="component" value="Unassembled WGS sequence"/>
</dbReference>